<dbReference type="EMBL" id="CYYR01000005">
    <property type="protein sequence ID" value="CUN64903.1"/>
    <property type="molecule type" value="Genomic_DNA"/>
</dbReference>
<name>A0A173YMS0_9FIRM</name>
<protein>
    <submittedName>
        <fullName evidence="1">Uncharacterized protein</fullName>
    </submittedName>
</protein>
<dbReference type="AlphaFoldDB" id="A0A173YMS0"/>
<accession>A0A173YMS0</accession>
<evidence type="ECO:0000313" key="1">
    <source>
        <dbReference type="EMBL" id="CUN64903.1"/>
    </source>
</evidence>
<evidence type="ECO:0000313" key="2">
    <source>
        <dbReference type="Proteomes" id="UP000095395"/>
    </source>
</evidence>
<proteinExistence type="predicted"/>
<reference evidence="1 2" key="1">
    <citation type="submission" date="2015-09" db="EMBL/GenBank/DDBJ databases">
        <authorList>
            <consortium name="Pathogen Informatics"/>
        </authorList>
    </citation>
    <scope>NUCLEOTIDE SEQUENCE [LARGE SCALE GENOMIC DNA]</scope>
    <source>
        <strain evidence="1 2">2789STDY5608835</strain>
    </source>
</reference>
<gene>
    <name evidence="1" type="ORF">ERS852392_00974</name>
</gene>
<organism evidence="1 2">
    <name type="scientific">Roseburia inulinivorans</name>
    <dbReference type="NCBI Taxonomy" id="360807"/>
    <lineage>
        <taxon>Bacteria</taxon>
        <taxon>Bacillati</taxon>
        <taxon>Bacillota</taxon>
        <taxon>Clostridia</taxon>
        <taxon>Lachnospirales</taxon>
        <taxon>Lachnospiraceae</taxon>
        <taxon>Roseburia</taxon>
    </lineage>
</organism>
<sequence length="150" mass="18412">MYSFSRKREIIQLNPQMKDFVLRHEELNYYELAKFLDKVNSKDKIESIVKDNKYKKRDLLETYRQLLYDEFETEHINNDYILSDVNTIELLIEAEKRYSQSNITEMENAYYKEFFKKEETINNNSEDMKLYLDDPERVINMIKVRHRINC</sequence>
<dbReference type="Proteomes" id="UP000095395">
    <property type="component" value="Unassembled WGS sequence"/>
</dbReference>